<comment type="caution">
    <text evidence="1">The sequence shown here is derived from an EMBL/GenBank/DDBJ whole genome shotgun (WGS) entry which is preliminary data.</text>
</comment>
<gene>
    <name evidence="1" type="ORF">CDAR_40771</name>
</gene>
<proteinExistence type="predicted"/>
<sequence>SSDSMCYSEYESMFRKKTRFDQTQMKSVKIQMAEEVEIAVVESINQKKKYSAMLELWSEQSSGFPSQKDD</sequence>
<protein>
    <submittedName>
        <fullName evidence="1">Uncharacterized protein</fullName>
    </submittedName>
</protein>
<name>A0AAV4VPS3_9ARAC</name>
<organism evidence="1 2">
    <name type="scientific">Caerostris darwini</name>
    <dbReference type="NCBI Taxonomy" id="1538125"/>
    <lineage>
        <taxon>Eukaryota</taxon>
        <taxon>Metazoa</taxon>
        <taxon>Ecdysozoa</taxon>
        <taxon>Arthropoda</taxon>
        <taxon>Chelicerata</taxon>
        <taxon>Arachnida</taxon>
        <taxon>Araneae</taxon>
        <taxon>Araneomorphae</taxon>
        <taxon>Entelegynae</taxon>
        <taxon>Araneoidea</taxon>
        <taxon>Araneidae</taxon>
        <taxon>Caerostris</taxon>
    </lineage>
</organism>
<evidence type="ECO:0000313" key="2">
    <source>
        <dbReference type="Proteomes" id="UP001054837"/>
    </source>
</evidence>
<dbReference type="EMBL" id="BPLQ01013415">
    <property type="protein sequence ID" value="GIY71949.1"/>
    <property type="molecule type" value="Genomic_DNA"/>
</dbReference>
<evidence type="ECO:0000313" key="1">
    <source>
        <dbReference type="EMBL" id="GIY71949.1"/>
    </source>
</evidence>
<accession>A0AAV4VPS3</accession>
<dbReference type="AlphaFoldDB" id="A0AAV4VPS3"/>
<feature type="non-terminal residue" evidence="1">
    <location>
        <position position="1"/>
    </location>
</feature>
<reference evidence="1 2" key="1">
    <citation type="submission" date="2021-06" db="EMBL/GenBank/DDBJ databases">
        <title>Caerostris darwini draft genome.</title>
        <authorList>
            <person name="Kono N."/>
            <person name="Arakawa K."/>
        </authorList>
    </citation>
    <scope>NUCLEOTIDE SEQUENCE [LARGE SCALE GENOMIC DNA]</scope>
</reference>
<keyword evidence="2" id="KW-1185">Reference proteome</keyword>
<dbReference type="Proteomes" id="UP001054837">
    <property type="component" value="Unassembled WGS sequence"/>
</dbReference>